<dbReference type="AlphaFoldDB" id="A0A8J2K022"/>
<reference evidence="2" key="1">
    <citation type="submission" date="2021-06" db="EMBL/GenBank/DDBJ databases">
        <authorList>
            <person name="Hodson N. C."/>
            <person name="Mongue J. A."/>
            <person name="Jaron S. K."/>
        </authorList>
    </citation>
    <scope>NUCLEOTIDE SEQUENCE</scope>
</reference>
<feature type="non-terminal residue" evidence="2">
    <location>
        <position position="1"/>
    </location>
</feature>
<protein>
    <recommendedName>
        <fullName evidence="4">ABC transmembrane type-1 domain-containing protein</fullName>
    </recommendedName>
</protein>
<evidence type="ECO:0000313" key="3">
    <source>
        <dbReference type="Proteomes" id="UP000708208"/>
    </source>
</evidence>
<keyword evidence="1" id="KW-0812">Transmembrane</keyword>
<sequence length="163" mass="18055">MQDHKNPNDGTKDTSFTKCFQNDKTVDQDGKQTSQQPLDPVTFLQLYRFTSLGDRLSLLLAVIAVVTASTIFPVVNIISGSMAELLIKRDLGDIECNGSFPLDIPPSSAPSSADETNVDIFDKIFALARYMIALGIVHLVSGYLFISLFHRVAEKMAFRLRKV</sequence>
<name>A0A8J2K022_9HEXA</name>
<keyword evidence="1" id="KW-0472">Membrane</keyword>
<comment type="caution">
    <text evidence="2">The sequence shown here is derived from an EMBL/GenBank/DDBJ whole genome shotgun (WGS) entry which is preliminary data.</text>
</comment>
<accession>A0A8J2K022</accession>
<gene>
    <name evidence="2" type="ORF">AFUS01_LOCUS16149</name>
</gene>
<proteinExistence type="predicted"/>
<feature type="transmembrane region" description="Helical" evidence="1">
    <location>
        <begin position="56"/>
        <end position="78"/>
    </location>
</feature>
<feature type="transmembrane region" description="Helical" evidence="1">
    <location>
        <begin position="130"/>
        <end position="153"/>
    </location>
</feature>
<keyword evidence="3" id="KW-1185">Reference proteome</keyword>
<dbReference type="Proteomes" id="UP000708208">
    <property type="component" value="Unassembled WGS sequence"/>
</dbReference>
<dbReference type="EMBL" id="CAJVCH010146632">
    <property type="protein sequence ID" value="CAG7727299.1"/>
    <property type="molecule type" value="Genomic_DNA"/>
</dbReference>
<evidence type="ECO:0008006" key="4">
    <source>
        <dbReference type="Google" id="ProtNLM"/>
    </source>
</evidence>
<evidence type="ECO:0000313" key="2">
    <source>
        <dbReference type="EMBL" id="CAG7727299.1"/>
    </source>
</evidence>
<evidence type="ECO:0000256" key="1">
    <source>
        <dbReference type="SAM" id="Phobius"/>
    </source>
</evidence>
<keyword evidence="1" id="KW-1133">Transmembrane helix</keyword>
<organism evidence="2 3">
    <name type="scientific">Allacma fusca</name>
    <dbReference type="NCBI Taxonomy" id="39272"/>
    <lineage>
        <taxon>Eukaryota</taxon>
        <taxon>Metazoa</taxon>
        <taxon>Ecdysozoa</taxon>
        <taxon>Arthropoda</taxon>
        <taxon>Hexapoda</taxon>
        <taxon>Collembola</taxon>
        <taxon>Symphypleona</taxon>
        <taxon>Sminthuridae</taxon>
        <taxon>Allacma</taxon>
    </lineage>
</organism>